<dbReference type="PROSITE" id="PS50994">
    <property type="entry name" value="INTEGRASE"/>
    <property type="match status" value="1"/>
</dbReference>
<feature type="region of interest" description="Disordered" evidence="1">
    <location>
        <begin position="571"/>
        <end position="619"/>
    </location>
</feature>
<gene>
    <name evidence="3" type="ORF">AVDCRST_MAG68-534</name>
</gene>
<dbReference type="EMBL" id="CADCTW010000021">
    <property type="protein sequence ID" value="CAA9299278.1"/>
    <property type="molecule type" value="Genomic_DNA"/>
</dbReference>
<evidence type="ECO:0000259" key="2">
    <source>
        <dbReference type="PROSITE" id="PS50994"/>
    </source>
</evidence>
<organism evidence="3">
    <name type="scientific">uncultured Gemmatimonadota bacterium</name>
    <dbReference type="NCBI Taxonomy" id="203437"/>
    <lineage>
        <taxon>Bacteria</taxon>
        <taxon>Pseudomonadati</taxon>
        <taxon>Gemmatimonadota</taxon>
        <taxon>environmental samples</taxon>
    </lineage>
</organism>
<proteinExistence type="predicted"/>
<dbReference type="Gene3D" id="3.30.420.10">
    <property type="entry name" value="Ribonuclease H-like superfamily/Ribonuclease H"/>
    <property type="match status" value="1"/>
</dbReference>
<feature type="compositionally biased region" description="Basic residues" evidence="1">
    <location>
        <begin position="572"/>
        <end position="584"/>
    </location>
</feature>
<dbReference type="AlphaFoldDB" id="A0A6J4KAE2"/>
<dbReference type="InterPro" id="IPR012337">
    <property type="entry name" value="RNaseH-like_sf"/>
</dbReference>
<dbReference type="GO" id="GO:0015074">
    <property type="term" value="P:DNA integration"/>
    <property type="evidence" value="ECO:0007669"/>
    <property type="project" value="InterPro"/>
</dbReference>
<dbReference type="InterPro" id="IPR001584">
    <property type="entry name" value="Integrase_cat-core"/>
</dbReference>
<feature type="compositionally biased region" description="Acidic residues" evidence="1">
    <location>
        <begin position="603"/>
        <end position="616"/>
    </location>
</feature>
<dbReference type="GO" id="GO:0003676">
    <property type="term" value="F:nucleic acid binding"/>
    <property type="evidence" value="ECO:0007669"/>
    <property type="project" value="InterPro"/>
</dbReference>
<evidence type="ECO:0000313" key="3">
    <source>
        <dbReference type="EMBL" id="CAA9299278.1"/>
    </source>
</evidence>
<dbReference type="InterPro" id="IPR036397">
    <property type="entry name" value="RNaseH_sf"/>
</dbReference>
<reference evidence="3" key="1">
    <citation type="submission" date="2020-02" db="EMBL/GenBank/DDBJ databases">
        <authorList>
            <person name="Meier V. D."/>
        </authorList>
    </citation>
    <scope>NUCLEOTIDE SEQUENCE</scope>
    <source>
        <strain evidence="3">AVDCRST_MAG68</strain>
    </source>
</reference>
<evidence type="ECO:0000256" key="1">
    <source>
        <dbReference type="SAM" id="MobiDB-lite"/>
    </source>
</evidence>
<name>A0A6J4KAE2_9BACT</name>
<dbReference type="SUPFAM" id="SSF53098">
    <property type="entry name" value="Ribonuclease H-like"/>
    <property type="match status" value="1"/>
</dbReference>
<protein>
    <submittedName>
        <fullName evidence="3">TniA putative transposase</fullName>
    </submittedName>
</protein>
<sequence length="628" mass="71279">MIALSLSRGSRVAYRGETYVVTRPVDLETVLAEHAESGQVERLPIRELRLVGGASAEETKEVDLAALPDEDLAEAERRYQLIRPLLEDRHRTAAAVKEVAAAADVHWTTIYAWIRAFEAVGRLSALLPPKPPGGHGKTRLDPEVEKVLQETIQDTYLTKQKRSVSQTIKEVNRRLANAGLPKPHPNTTRNRIAVLTAQERINRRWGAAAARQEYELIKGAFPGAEVPLAVAQVDHMQLDIEVVDDEERHGIGRPWLTLVIDVFSRMVLGFYVSLDPPGNTGTGLAIAHSALPKDAWLAKRGIAANWPCWGFARKYHADNAKEFRGNMLQLACKEHQSDIEWRPLKQPRYGAHVERLLGTIAREIHGLPGTTFSNPAARGDYNSAAQATMTLAALEVWLATWICKVYHIRVHSGLGTSPLRRYEEGIFGDGERPGIGLPPVETDPDRVLLDFMPFVQRTVQRYGVQIDNIEYSSDILRHWVGAVDPEMPKYKRKFRFRRDYRDLSIIYFYDPEAEAYYRVGYRNTSRPPVSIWEWREARRRVEEKGGEVDEESIFAAYNELREIEEREGLATRKARRDAQRRRDHRKADRPLSSSVAEPAAVADADDAETDEEEVLPFDETILIRERER</sequence>
<accession>A0A6J4KAE2</accession>
<dbReference type="InterPro" id="IPR015378">
    <property type="entry name" value="Transposase-like_Mu_C"/>
</dbReference>
<dbReference type="Pfam" id="PF09299">
    <property type="entry name" value="Mu-transpos_C"/>
    <property type="match status" value="1"/>
</dbReference>
<feature type="domain" description="Integrase catalytic" evidence="2">
    <location>
        <begin position="223"/>
        <end position="426"/>
    </location>
</feature>